<reference evidence="1 2" key="1">
    <citation type="journal article" date="2008" name="Science">
        <title>The Physcomitrella genome reveals evolutionary insights into the conquest of land by plants.</title>
        <authorList>
            <person name="Rensing S."/>
            <person name="Lang D."/>
            <person name="Zimmer A."/>
            <person name="Terry A."/>
            <person name="Salamov A."/>
            <person name="Shapiro H."/>
            <person name="Nishiyama T."/>
            <person name="Perroud P.-F."/>
            <person name="Lindquist E."/>
            <person name="Kamisugi Y."/>
            <person name="Tanahashi T."/>
            <person name="Sakakibara K."/>
            <person name="Fujita T."/>
            <person name="Oishi K."/>
            <person name="Shin-I T."/>
            <person name="Kuroki Y."/>
            <person name="Toyoda A."/>
            <person name="Suzuki Y."/>
            <person name="Hashimoto A."/>
            <person name="Yamaguchi K."/>
            <person name="Sugano A."/>
            <person name="Kohara Y."/>
            <person name="Fujiyama A."/>
            <person name="Anterola A."/>
            <person name="Aoki S."/>
            <person name="Ashton N."/>
            <person name="Barbazuk W.B."/>
            <person name="Barker E."/>
            <person name="Bennetzen J."/>
            <person name="Bezanilla M."/>
            <person name="Blankenship R."/>
            <person name="Cho S.H."/>
            <person name="Dutcher S."/>
            <person name="Estelle M."/>
            <person name="Fawcett J.A."/>
            <person name="Gundlach H."/>
            <person name="Hanada K."/>
            <person name="Heyl A."/>
            <person name="Hicks K.A."/>
            <person name="Hugh J."/>
            <person name="Lohr M."/>
            <person name="Mayer K."/>
            <person name="Melkozernov A."/>
            <person name="Murata T."/>
            <person name="Nelson D."/>
            <person name="Pils B."/>
            <person name="Prigge M."/>
            <person name="Reiss B."/>
            <person name="Renner T."/>
            <person name="Rombauts S."/>
            <person name="Rushton P."/>
            <person name="Sanderfoot A."/>
            <person name="Schween G."/>
            <person name="Shiu S.-H."/>
            <person name="Stueber K."/>
            <person name="Theodoulou F.L."/>
            <person name="Tu H."/>
            <person name="Van de Peer Y."/>
            <person name="Verrier P.J."/>
            <person name="Waters E."/>
            <person name="Wood A."/>
            <person name="Yang L."/>
            <person name="Cove D."/>
            <person name="Cuming A."/>
            <person name="Hasebe M."/>
            <person name="Lucas S."/>
            <person name="Mishler D.B."/>
            <person name="Reski R."/>
            <person name="Grigoriev I."/>
            <person name="Quatrano R.S."/>
            <person name="Boore J.L."/>
        </authorList>
    </citation>
    <scope>NUCLEOTIDE SEQUENCE [LARGE SCALE GENOMIC DNA]</scope>
    <source>
        <strain evidence="1 2">cv. Gransden 2004</strain>
    </source>
</reference>
<keyword evidence="2" id="KW-1185">Reference proteome</keyword>
<proteinExistence type="predicted"/>
<dbReference type="Gramene" id="Pp3c13_15480V3.8">
    <property type="protein sequence ID" value="Pp3c13_15480V3.8"/>
    <property type="gene ID" value="Pp3c13_15480"/>
</dbReference>
<organism evidence="1 2">
    <name type="scientific">Physcomitrium patens</name>
    <name type="common">Spreading-leaved earth moss</name>
    <name type="synonym">Physcomitrella patens</name>
    <dbReference type="NCBI Taxonomy" id="3218"/>
    <lineage>
        <taxon>Eukaryota</taxon>
        <taxon>Viridiplantae</taxon>
        <taxon>Streptophyta</taxon>
        <taxon>Embryophyta</taxon>
        <taxon>Bryophyta</taxon>
        <taxon>Bryophytina</taxon>
        <taxon>Bryopsida</taxon>
        <taxon>Funariidae</taxon>
        <taxon>Funariales</taxon>
        <taxon>Funariaceae</taxon>
        <taxon>Physcomitrium</taxon>
    </lineage>
</organism>
<name>A0A7I4AHM7_PHYPA</name>
<reference evidence="1" key="3">
    <citation type="submission" date="2020-12" db="UniProtKB">
        <authorList>
            <consortium name="EnsemblPlants"/>
        </authorList>
    </citation>
    <scope>IDENTIFICATION</scope>
</reference>
<accession>A0A7I4AHM7</accession>
<reference evidence="1 2" key="2">
    <citation type="journal article" date="2018" name="Plant J.">
        <title>The Physcomitrella patens chromosome-scale assembly reveals moss genome structure and evolution.</title>
        <authorList>
            <person name="Lang D."/>
            <person name="Ullrich K.K."/>
            <person name="Murat F."/>
            <person name="Fuchs J."/>
            <person name="Jenkins J."/>
            <person name="Haas F.B."/>
            <person name="Piednoel M."/>
            <person name="Gundlach H."/>
            <person name="Van Bel M."/>
            <person name="Meyberg R."/>
            <person name="Vives C."/>
            <person name="Morata J."/>
            <person name="Symeonidi A."/>
            <person name="Hiss M."/>
            <person name="Muchero W."/>
            <person name="Kamisugi Y."/>
            <person name="Saleh O."/>
            <person name="Blanc G."/>
            <person name="Decker E.L."/>
            <person name="van Gessel N."/>
            <person name="Grimwood J."/>
            <person name="Hayes R.D."/>
            <person name="Graham S.W."/>
            <person name="Gunter L.E."/>
            <person name="McDaniel S.F."/>
            <person name="Hoernstein S.N.W."/>
            <person name="Larsson A."/>
            <person name="Li F.W."/>
            <person name="Perroud P.F."/>
            <person name="Phillips J."/>
            <person name="Ranjan P."/>
            <person name="Rokshar D.S."/>
            <person name="Rothfels C.J."/>
            <person name="Schneider L."/>
            <person name="Shu S."/>
            <person name="Stevenson D.W."/>
            <person name="Thummler F."/>
            <person name="Tillich M."/>
            <person name="Villarreal Aguilar J.C."/>
            <person name="Widiez T."/>
            <person name="Wong G.K."/>
            <person name="Wymore A."/>
            <person name="Zhang Y."/>
            <person name="Zimmer A.D."/>
            <person name="Quatrano R.S."/>
            <person name="Mayer K.F.X."/>
            <person name="Goodstein D."/>
            <person name="Casacuberta J.M."/>
            <person name="Vandepoele K."/>
            <person name="Reski R."/>
            <person name="Cuming A.C."/>
            <person name="Tuskan G.A."/>
            <person name="Maumus F."/>
            <person name="Salse J."/>
            <person name="Schmutz J."/>
            <person name="Rensing S.A."/>
        </authorList>
    </citation>
    <scope>NUCLEOTIDE SEQUENCE [LARGE SCALE GENOMIC DNA]</scope>
    <source>
        <strain evidence="1 2">cv. Gransden 2004</strain>
    </source>
</reference>
<dbReference type="Gramene" id="Pp3c13_15480V3.9">
    <property type="protein sequence ID" value="Pp3c13_15480V3.9"/>
    <property type="gene ID" value="Pp3c13_15480"/>
</dbReference>
<evidence type="ECO:0000313" key="1">
    <source>
        <dbReference type="EnsemblPlants" id="Pp3c13_15480V3.9"/>
    </source>
</evidence>
<dbReference type="EnsemblPlants" id="Pp3c13_15480V3.8">
    <property type="protein sequence ID" value="Pp3c13_15480V3.8"/>
    <property type="gene ID" value="Pp3c13_15480"/>
</dbReference>
<dbReference type="EnsemblPlants" id="Pp3c13_15480V3.9">
    <property type="protein sequence ID" value="Pp3c13_15480V3.9"/>
    <property type="gene ID" value="Pp3c13_15480"/>
</dbReference>
<dbReference type="InParanoid" id="A0A7I4AHM7"/>
<dbReference type="Proteomes" id="UP000006727">
    <property type="component" value="Chromosome 13"/>
</dbReference>
<evidence type="ECO:0000313" key="2">
    <source>
        <dbReference type="Proteomes" id="UP000006727"/>
    </source>
</evidence>
<dbReference type="EMBL" id="ABEU02000013">
    <property type="status" value="NOT_ANNOTATED_CDS"/>
    <property type="molecule type" value="Genomic_DNA"/>
</dbReference>
<protein>
    <submittedName>
        <fullName evidence="1">Uncharacterized protein</fullName>
    </submittedName>
</protein>
<dbReference type="AlphaFoldDB" id="A0A7I4AHM7"/>
<sequence length="87" mass="10146">MELEYQFLLPTSKYFVCIHVRPRSSRKNPSPCITCASLHERPRNHLDFRHRLNSEGQGEGKVFEYSEAISAAHDEDSKLKKTKRSQQ</sequence>